<dbReference type="Gene3D" id="3.40.50.2300">
    <property type="match status" value="1"/>
</dbReference>
<dbReference type="InterPro" id="IPR001789">
    <property type="entry name" value="Sig_transdc_resp-reg_receiver"/>
</dbReference>
<keyword evidence="7" id="KW-0238">DNA-binding</keyword>
<evidence type="ECO:0000256" key="2">
    <source>
        <dbReference type="ARBA" id="ARBA00018672"/>
    </source>
</evidence>
<dbReference type="SUPFAM" id="SSF46689">
    <property type="entry name" value="Homeodomain-like"/>
    <property type="match status" value="2"/>
</dbReference>
<evidence type="ECO:0000256" key="1">
    <source>
        <dbReference type="ARBA" id="ARBA00004496"/>
    </source>
</evidence>
<dbReference type="InterPro" id="IPR018060">
    <property type="entry name" value="HTH_AraC"/>
</dbReference>
<sequence>MLDIVVVDDDMIVRKGIIKSIDWEKIGCEIVGEASNGKTGLEVIREKHPQIAVIDIKMPVMDGLELARILSETMPEVRILILTGYSEFDYAREALRLGVKNYLLKPVKAEEMMENILEVKEKIQEEQEIFRQIEEKNKIMDGSMDIIRTYFLQQVLEGQIPIDDEFFLRAGELKLDFKGPAYQVIVVDIDDYSAIVPSNSNEQLKKMHEKIGDLFDRIFWNTYKAKSFFTHDNYLCGIVNRDITGGRNIVEDCRTLQKKTKVMLNTSVTVSIGDVREKLEHVPDFFTKAMTALKMKSGQGQGTIIEFSEIEAPGENMNIDLKAEEQMLLDGIKGLDTDKTGEVIDQIFQKVREHNANYEQLKNLAVRQVIVALLSVENMGVDFQDILGKNASILDELNQCRVMNDIRIWLKGFMEKLIQQLKSMNTYSYSSVVATAIQYVADHYQSEIRVEQLADLVYVTPNYFSRVFYQETGVHFADYLNQYRIGRAKLLFREKHLKTYEIAELCGYQNYKYFSFIFKKYEKCSPRQFRENMERNLL</sequence>
<dbReference type="PROSITE" id="PS50110">
    <property type="entry name" value="RESPONSE_REGULATORY"/>
    <property type="match status" value="1"/>
</dbReference>
<evidence type="ECO:0000256" key="9">
    <source>
        <dbReference type="ARBA" id="ARBA00024867"/>
    </source>
</evidence>
<evidence type="ECO:0000256" key="4">
    <source>
        <dbReference type="ARBA" id="ARBA00022553"/>
    </source>
</evidence>
<keyword evidence="5" id="KW-0902">Two-component regulatory system</keyword>
<accession>A0A949JZG9</accession>
<dbReference type="InterPro" id="IPR009057">
    <property type="entry name" value="Homeodomain-like_sf"/>
</dbReference>
<comment type="caution">
    <text evidence="14">The sequence shown here is derived from an EMBL/GenBank/DDBJ whole genome shotgun (WGS) entry which is preliminary data.</text>
</comment>
<dbReference type="Gene3D" id="1.10.10.60">
    <property type="entry name" value="Homeodomain-like"/>
    <property type="match status" value="2"/>
</dbReference>
<dbReference type="PANTHER" id="PTHR42713">
    <property type="entry name" value="HISTIDINE KINASE-RELATED"/>
    <property type="match status" value="1"/>
</dbReference>
<keyword evidence="11" id="KW-0175">Coiled coil</keyword>
<keyword evidence="3" id="KW-0963">Cytoplasm</keyword>
<dbReference type="Proteomes" id="UP000712157">
    <property type="component" value="Unassembled WGS sequence"/>
</dbReference>
<dbReference type="PROSITE" id="PS01124">
    <property type="entry name" value="HTH_ARAC_FAMILY_2"/>
    <property type="match status" value="1"/>
</dbReference>
<evidence type="ECO:0000256" key="8">
    <source>
        <dbReference type="ARBA" id="ARBA00023163"/>
    </source>
</evidence>
<dbReference type="GO" id="GO:0005737">
    <property type="term" value="C:cytoplasm"/>
    <property type="evidence" value="ECO:0007669"/>
    <property type="project" value="UniProtKB-SubCell"/>
</dbReference>
<dbReference type="Pfam" id="PF17853">
    <property type="entry name" value="GGDEF_2"/>
    <property type="match status" value="1"/>
</dbReference>
<evidence type="ECO:0000259" key="13">
    <source>
        <dbReference type="PROSITE" id="PS50110"/>
    </source>
</evidence>
<keyword evidence="6" id="KW-0805">Transcription regulation</keyword>
<gene>
    <name evidence="14" type="ORF">KTH89_10905</name>
</gene>
<dbReference type="GO" id="GO:0003700">
    <property type="term" value="F:DNA-binding transcription factor activity"/>
    <property type="evidence" value="ECO:0007669"/>
    <property type="project" value="InterPro"/>
</dbReference>
<evidence type="ECO:0000256" key="6">
    <source>
        <dbReference type="ARBA" id="ARBA00023015"/>
    </source>
</evidence>
<keyword evidence="8" id="KW-0804">Transcription</keyword>
<dbReference type="SUPFAM" id="SSF52172">
    <property type="entry name" value="CheY-like"/>
    <property type="match status" value="1"/>
</dbReference>
<dbReference type="InterPro" id="IPR051552">
    <property type="entry name" value="HptR"/>
</dbReference>
<feature type="domain" description="Response regulatory" evidence="13">
    <location>
        <begin position="3"/>
        <end position="120"/>
    </location>
</feature>
<dbReference type="SMART" id="SM00342">
    <property type="entry name" value="HTH_ARAC"/>
    <property type="match status" value="1"/>
</dbReference>
<dbReference type="EMBL" id="JAHQCW010000016">
    <property type="protein sequence ID" value="MBU9737051.1"/>
    <property type="molecule type" value="Genomic_DNA"/>
</dbReference>
<dbReference type="AlphaFoldDB" id="A0A949JZG9"/>
<feature type="modified residue" description="4-aspartylphosphate" evidence="10">
    <location>
        <position position="55"/>
    </location>
</feature>
<dbReference type="InterPro" id="IPR011006">
    <property type="entry name" value="CheY-like_superfamily"/>
</dbReference>
<name>A0A949JZG9_9FIRM</name>
<comment type="subcellular location">
    <subcellularLocation>
        <location evidence="1">Cytoplasm</location>
    </subcellularLocation>
</comment>
<comment type="function">
    <text evidence="9">May play the central regulatory role in sporulation. It may be an element of the effector pathway responsible for the activation of sporulation genes in response to nutritional stress. Spo0A may act in concert with spo0H (a sigma factor) to control the expression of some genes that are critical to the sporulation process.</text>
</comment>
<evidence type="ECO:0000259" key="12">
    <source>
        <dbReference type="PROSITE" id="PS01124"/>
    </source>
</evidence>
<protein>
    <recommendedName>
        <fullName evidence="2">Stage 0 sporulation protein A homolog</fullName>
    </recommendedName>
</protein>
<evidence type="ECO:0000313" key="15">
    <source>
        <dbReference type="Proteomes" id="UP000712157"/>
    </source>
</evidence>
<evidence type="ECO:0000256" key="11">
    <source>
        <dbReference type="SAM" id="Coils"/>
    </source>
</evidence>
<dbReference type="GO" id="GO:0043565">
    <property type="term" value="F:sequence-specific DNA binding"/>
    <property type="evidence" value="ECO:0007669"/>
    <property type="project" value="InterPro"/>
</dbReference>
<evidence type="ECO:0000256" key="10">
    <source>
        <dbReference type="PROSITE-ProRule" id="PRU00169"/>
    </source>
</evidence>
<reference evidence="14" key="1">
    <citation type="submission" date="2021-06" db="EMBL/GenBank/DDBJ databases">
        <title>Description of novel taxa of the family Lachnospiraceae.</title>
        <authorList>
            <person name="Chaplin A.V."/>
            <person name="Sokolova S.R."/>
            <person name="Pikina A.P."/>
            <person name="Korzhanova M."/>
            <person name="Belova V."/>
            <person name="Korostin D."/>
            <person name="Efimov B.A."/>
        </authorList>
    </citation>
    <scope>NUCLEOTIDE SEQUENCE</scope>
    <source>
        <strain evidence="14">ASD5720</strain>
    </source>
</reference>
<evidence type="ECO:0000256" key="5">
    <source>
        <dbReference type="ARBA" id="ARBA00023012"/>
    </source>
</evidence>
<evidence type="ECO:0000256" key="7">
    <source>
        <dbReference type="ARBA" id="ARBA00023125"/>
    </source>
</evidence>
<dbReference type="SMART" id="SM00448">
    <property type="entry name" value="REC"/>
    <property type="match status" value="1"/>
</dbReference>
<keyword evidence="15" id="KW-1185">Reference proteome</keyword>
<proteinExistence type="predicted"/>
<keyword evidence="4 10" id="KW-0597">Phosphoprotein</keyword>
<feature type="coiled-coil region" evidence="11">
    <location>
        <begin position="109"/>
        <end position="136"/>
    </location>
</feature>
<evidence type="ECO:0000256" key="3">
    <source>
        <dbReference type="ARBA" id="ARBA00022490"/>
    </source>
</evidence>
<dbReference type="RefSeq" id="WP_238721680.1">
    <property type="nucleotide sequence ID" value="NZ_JAHQCW010000016.1"/>
</dbReference>
<dbReference type="Pfam" id="PF12833">
    <property type="entry name" value="HTH_18"/>
    <property type="match status" value="1"/>
</dbReference>
<dbReference type="GO" id="GO:0000160">
    <property type="term" value="P:phosphorelay signal transduction system"/>
    <property type="evidence" value="ECO:0007669"/>
    <property type="project" value="UniProtKB-KW"/>
</dbReference>
<dbReference type="InterPro" id="IPR041522">
    <property type="entry name" value="CdaR_GGDEF"/>
</dbReference>
<dbReference type="CDD" id="cd17536">
    <property type="entry name" value="REC_YesN-like"/>
    <property type="match status" value="1"/>
</dbReference>
<dbReference type="Pfam" id="PF00072">
    <property type="entry name" value="Response_reg"/>
    <property type="match status" value="1"/>
</dbReference>
<dbReference type="PANTHER" id="PTHR42713:SF3">
    <property type="entry name" value="TRANSCRIPTIONAL REGULATORY PROTEIN HPTR"/>
    <property type="match status" value="1"/>
</dbReference>
<feature type="domain" description="HTH araC/xylS-type" evidence="12">
    <location>
        <begin position="434"/>
        <end position="532"/>
    </location>
</feature>
<organism evidence="14 15">
    <name type="scientific">Diplocloster agilis</name>
    <dbReference type="NCBI Taxonomy" id="2850323"/>
    <lineage>
        <taxon>Bacteria</taxon>
        <taxon>Bacillati</taxon>
        <taxon>Bacillota</taxon>
        <taxon>Clostridia</taxon>
        <taxon>Lachnospirales</taxon>
        <taxon>Lachnospiraceae</taxon>
        <taxon>Diplocloster</taxon>
    </lineage>
</organism>
<evidence type="ECO:0000313" key="14">
    <source>
        <dbReference type="EMBL" id="MBU9737051.1"/>
    </source>
</evidence>